<evidence type="ECO:0000256" key="2">
    <source>
        <dbReference type="SAM" id="SignalP"/>
    </source>
</evidence>
<keyword evidence="5" id="KW-1185">Reference proteome</keyword>
<dbReference type="AlphaFoldDB" id="A0A1G9Z9Y9"/>
<dbReference type="Proteomes" id="UP000199309">
    <property type="component" value="Unassembled WGS sequence"/>
</dbReference>
<evidence type="ECO:0000256" key="1">
    <source>
        <dbReference type="ARBA" id="ARBA00022729"/>
    </source>
</evidence>
<evidence type="ECO:0000313" key="4">
    <source>
        <dbReference type="EMBL" id="SDN17233.1"/>
    </source>
</evidence>
<feature type="signal peptide" evidence="2">
    <location>
        <begin position="1"/>
        <end position="22"/>
    </location>
</feature>
<gene>
    <name evidence="4" type="ORF">SAMN05660299_02254</name>
</gene>
<dbReference type="PROSITE" id="PS51257">
    <property type="entry name" value="PROKAR_LIPOPROTEIN"/>
    <property type="match status" value="1"/>
</dbReference>
<organism evidence="4 5">
    <name type="scientific">Megasphaera paucivorans</name>
    <dbReference type="NCBI Taxonomy" id="349095"/>
    <lineage>
        <taxon>Bacteria</taxon>
        <taxon>Bacillati</taxon>
        <taxon>Bacillota</taxon>
        <taxon>Negativicutes</taxon>
        <taxon>Veillonellales</taxon>
        <taxon>Veillonellaceae</taxon>
        <taxon>Megasphaera</taxon>
    </lineage>
</organism>
<dbReference type="Pfam" id="PF13505">
    <property type="entry name" value="OMP_b-brl"/>
    <property type="match status" value="1"/>
</dbReference>
<feature type="domain" description="Outer membrane protein beta-barrel" evidence="3">
    <location>
        <begin position="76"/>
        <end position="202"/>
    </location>
</feature>
<dbReference type="RefSeq" id="WP_091651964.1">
    <property type="nucleotide sequence ID" value="NZ_FNHQ01000028.1"/>
</dbReference>
<dbReference type="SUPFAM" id="SSF56925">
    <property type="entry name" value="OMPA-like"/>
    <property type="match status" value="1"/>
</dbReference>
<reference evidence="4 5" key="1">
    <citation type="submission" date="2016-10" db="EMBL/GenBank/DDBJ databases">
        <authorList>
            <person name="de Groot N.N."/>
        </authorList>
    </citation>
    <scope>NUCLEOTIDE SEQUENCE [LARGE SCALE GENOMIC DNA]</scope>
    <source>
        <strain evidence="4 5">DSM 16981</strain>
    </source>
</reference>
<keyword evidence="1 2" id="KW-0732">Signal</keyword>
<dbReference type="OrthoDB" id="1627926at2"/>
<evidence type="ECO:0000259" key="3">
    <source>
        <dbReference type="Pfam" id="PF13505"/>
    </source>
</evidence>
<accession>A0A1G9Z9Y9</accession>
<feature type="chain" id="PRO_5011615448" evidence="2">
    <location>
        <begin position="23"/>
        <end position="210"/>
    </location>
</feature>
<sequence>MKKKSLALALALTACVTSFAFATPQTQWNQGETQIDLGTWNVKAKGGGESSSSKWNMNGGVTYGLNNQWAVQYGYYGLKTKNDWTTGNSQEINAVYSFNKNFAFYGGWNRIKNSTNVASEYNVTNNVLQVGVVAKTPIGNNFDVYAKGALGTKKTSLWEAGVGYAVSKDLDVNVGYRHLNTEVNSDNNITYKGFIANVSYRFGGGSTAKK</sequence>
<dbReference type="STRING" id="349095.SAMN05660299_02254"/>
<protein>
    <submittedName>
        <fullName evidence="4">Outer membrane protein beta-barrel domain-containing protein</fullName>
    </submittedName>
</protein>
<dbReference type="Gene3D" id="2.40.160.20">
    <property type="match status" value="1"/>
</dbReference>
<proteinExistence type="predicted"/>
<evidence type="ECO:0000313" key="5">
    <source>
        <dbReference type="Proteomes" id="UP000199309"/>
    </source>
</evidence>
<dbReference type="EMBL" id="FNHQ01000028">
    <property type="protein sequence ID" value="SDN17233.1"/>
    <property type="molecule type" value="Genomic_DNA"/>
</dbReference>
<dbReference type="InterPro" id="IPR027385">
    <property type="entry name" value="Beta-barrel_OMP"/>
</dbReference>
<name>A0A1G9Z9Y9_9FIRM</name>
<dbReference type="InterPro" id="IPR011250">
    <property type="entry name" value="OMP/PagP_B-barrel"/>
</dbReference>